<keyword evidence="4" id="KW-0175">Coiled coil</keyword>
<dbReference type="Pfam" id="PF14559">
    <property type="entry name" value="TPR_19"/>
    <property type="match status" value="1"/>
</dbReference>
<dbReference type="VEuPathDB" id="VectorBase:LDEU010001"/>
<feature type="coiled-coil region" evidence="4">
    <location>
        <begin position="571"/>
        <end position="624"/>
    </location>
</feature>
<dbReference type="GO" id="GO:0000993">
    <property type="term" value="F:RNA polymerase II complex binding"/>
    <property type="evidence" value="ECO:0007669"/>
    <property type="project" value="TreeGrafter"/>
</dbReference>
<dbReference type="SMART" id="SM00028">
    <property type="entry name" value="TPR"/>
    <property type="match status" value="10"/>
</dbReference>
<dbReference type="PANTHER" id="PTHR14027:SF2">
    <property type="entry name" value="RNA POLYMERASE-ASSOCIATED PROTEIN CTR9 HOMOLOG"/>
    <property type="match status" value="1"/>
</dbReference>
<evidence type="ECO:0000313" key="6">
    <source>
        <dbReference type="EMBL" id="RWS22039.1"/>
    </source>
</evidence>
<dbReference type="PROSITE" id="PS50005">
    <property type="entry name" value="TPR"/>
    <property type="match status" value="4"/>
</dbReference>
<feature type="non-terminal residue" evidence="6">
    <location>
        <position position="814"/>
    </location>
</feature>
<feature type="repeat" description="TPR" evidence="3">
    <location>
        <begin position="241"/>
        <end position="274"/>
    </location>
</feature>
<evidence type="ECO:0000256" key="1">
    <source>
        <dbReference type="ARBA" id="ARBA00022737"/>
    </source>
</evidence>
<feature type="compositionally biased region" description="Basic and acidic residues" evidence="5">
    <location>
        <begin position="698"/>
        <end position="729"/>
    </location>
</feature>
<dbReference type="SUPFAM" id="SSF48452">
    <property type="entry name" value="TPR-like"/>
    <property type="match status" value="3"/>
</dbReference>
<sequence length="814" mass="94284">MLSKAYTIDPTDPMVLNHLANHFFFKKDYNKVQHLALHAFHNTENEAMRAESCYQLARAFHIQGDYDQAFQYYYQATQFASPNFVLPQFGLGQMYIHRGDTENASICFEKVLKVHPGNYETMKVLGSLYAQANNQTKRDQAKTYLKKVTEQAPDDVEAWIELAQILEQNDLQGALNAYGTAIKLLKDVVKMHIPPEIHNNVAALHFRLGNLTEASTNYEAALERCRLESANDENYFGSISVTINYNLARLYEALNLFDKAEKIYKDILREHPNYIDCYLRLGCMARDRGQIYDASDWFKEALQVDQDHPDAWSLIGNLHIAKQEWGPGQKKFERILKQESTSQDTYSLIALGNVWLQTLHQPNKDKEKERRHQDRALQLYKQVLRLDPKNIWAANGIGAVLAHKGYIPEARDVFAQVREATADFPDVWLNIAHIYVEQKQYVAAQQMYENCLKKFYRYSNVEILQYLARAFFKSGKLRECKNVLLKARRVAPQDTVLLYNLALVLQRLATQVLEDSKSSLRTVLSAVHELGLAHKYFQFLHTEGDRMRFDLNAAAAEARQCQDLLSQAQYHVARARRIDEEEREIRRKQEEERESLRQKVLEEQKKIEEEKQRQELELIQKRQQFVEQSKNKLVFAEIPEEKAIKKGRQRKVAEDNFVTDEGSDVENDEPKKKRKRPTSGDEGGDVERRKKKKKRRSRPGDKSGDSDDEGAPDRNEDRKKRRRDIENRRSKSGSKRKPTKEVESKQKGRFVSKEFISTSDTSSDEQKEPKLVIADQEDNSNNDEKRQSEVSRSSVSESESGSDRRKAKSESDSG</sequence>
<evidence type="ECO:0000256" key="4">
    <source>
        <dbReference type="SAM" id="Coils"/>
    </source>
</evidence>
<protein>
    <submittedName>
        <fullName evidence="6">RNA polymerase-associated protein CTR9-like protein</fullName>
    </submittedName>
</protein>
<dbReference type="EMBL" id="NCKV01010017">
    <property type="protein sequence ID" value="RWS22039.1"/>
    <property type="molecule type" value="Genomic_DNA"/>
</dbReference>
<evidence type="ECO:0000313" key="7">
    <source>
        <dbReference type="Proteomes" id="UP000288716"/>
    </source>
</evidence>
<dbReference type="FunFam" id="1.25.40.10:FF:000322">
    <property type="entry name" value="RNA polymerase-associated protein CTR9 homolog"/>
    <property type="match status" value="1"/>
</dbReference>
<feature type="repeat" description="TPR" evidence="3">
    <location>
        <begin position="85"/>
        <end position="118"/>
    </location>
</feature>
<dbReference type="InterPro" id="IPR019734">
    <property type="entry name" value="TPR_rpt"/>
</dbReference>
<proteinExistence type="predicted"/>
<dbReference type="InterPro" id="IPR011990">
    <property type="entry name" value="TPR-like_helical_dom_sf"/>
</dbReference>
<reference evidence="6 7" key="1">
    <citation type="journal article" date="2018" name="Gigascience">
        <title>Genomes of trombidid mites reveal novel predicted allergens and laterally-transferred genes associated with secondary metabolism.</title>
        <authorList>
            <person name="Dong X."/>
            <person name="Chaisiri K."/>
            <person name="Xia D."/>
            <person name="Armstrong S.D."/>
            <person name="Fang Y."/>
            <person name="Donnelly M.J."/>
            <person name="Kadowaki T."/>
            <person name="McGarry J.W."/>
            <person name="Darby A.C."/>
            <person name="Makepeace B.L."/>
        </authorList>
    </citation>
    <scope>NUCLEOTIDE SEQUENCE [LARGE SCALE GENOMIC DNA]</scope>
    <source>
        <strain evidence="6">UoL-UT</strain>
    </source>
</reference>
<feature type="repeat" description="TPR" evidence="3">
    <location>
        <begin position="275"/>
        <end position="308"/>
    </location>
</feature>
<dbReference type="Proteomes" id="UP000288716">
    <property type="component" value="Unassembled WGS sequence"/>
</dbReference>
<feature type="compositionally biased region" description="Basic and acidic residues" evidence="5">
    <location>
        <begin position="801"/>
        <end position="814"/>
    </location>
</feature>
<keyword evidence="2 3" id="KW-0802">TPR repeat</keyword>
<dbReference type="STRING" id="299467.A0A443S3D7"/>
<comment type="caution">
    <text evidence="6">The sequence shown here is derived from an EMBL/GenBank/DDBJ whole genome shotgun (WGS) entry which is preliminary data.</text>
</comment>
<dbReference type="Gene3D" id="1.25.40.10">
    <property type="entry name" value="Tetratricopeptide repeat domain"/>
    <property type="match status" value="4"/>
</dbReference>
<feature type="repeat" description="TPR" evidence="3">
    <location>
        <begin position="50"/>
        <end position="83"/>
    </location>
</feature>
<dbReference type="FunFam" id="1.25.40.10:FF:000069">
    <property type="entry name" value="CTR9 homolog, Paf1/RNA polymerase II complex component"/>
    <property type="match status" value="1"/>
</dbReference>
<dbReference type="InterPro" id="IPR031101">
    <property type="entry name" value="Ctr9"/>
</dbReference>
<gene>
    <name evidence="6" type="ORF">B4U80_04321</name>
</gene>
<organism evidence="6 7">
    <name type="scientific">Leptotrombidium deliense</name>
    <dbReference type="NCBI Taxonomy" id="299467"/>
    <lineage>
        <taxon>Eukaryota</taxon>
        <taxon>Metazoa</taxon>
        <taxon>Ecdysozoa</taxon>
        <taxon>Arthropoda</taxon>
        <taxon>Chelicerata</taxon>
        <taxon>Arachnida</taxon>
        <taxon>Acari</taxon>
        <taxon>Acariformes</taxon>
        <taxon>Trombidiformes</taxon>
        <taxon>Prostigmata</taxon>
        <taxon>Anystina</taxon>
        <taxon>Parasitengona</taxon>
        <taxon>Trombiculoidea</taxon>
        <taxon>Trombiculidae</taxon>
        <taxon>Leptotrombidium</taxon>
    </lineage>
</organism>
<evidence type="ECO:0000256" key="5">
    <source>
        <dbReference type="SAM" id="MobiDB-lite"/>
    </source>
</evidence>
<dbReference type="AlphaFoldDB" id="A0A443S3D7"/>
<keyword evidence="7" id="KW-1185">Reference proteome</keyword>
<feature type="compositionally biased region" description="Acidic residues" evidence="5">
    <location>
        <begin position="657"/>
        <end position="667"/>
    </location>
</feature>
<evidence type="ECO:0000256" key="2">
    <source>
        <dbReference type="ARBA" id="ARBA00022803"/>
    </source>
</evidence>
<dbReference type="GO" id="GO:0016593">
    <property type="term" value="C:Cdc73/Paf1 complex"/>
    <property type="evidence" value="ECO:0007669"/>
    <property type="project" value="TreeGrafter"/>
</dbReference>
<name>A0A443S3D7_9ACAR</name>
<dbReference type="GO" id="GO:0006368">
    <property type="term" value="P:transcription elongation by RNA polymerase II"/>
    <property type="evidence" value="ECO:0007669"/>
    <property type="project" value="TreeGrafter"/>
</dbReference>
<dbReference type="PANTHER" id="PTHR14027">
    <property type="entry name" value="RNA POLYMERASE-ASSOCIATED PROTEIN CTR9"/>
    <property type="match status" value="1"/>
</dbReference>
<dbReference type="Pfam" id="PF13432">
    <property type="entry name" value="TPR_16"/>
    <property type="match status" value="1"/>
</dbReference>
<feature type="compositionally biased region" description="Low complexity" evidence="5">
    <location>
        <begin position="790"/>
        <end position="799"/>
    </location>
</feature>
<dbReference type="OrthoDB" id="343875at2759"/>
<accession>A0A443S3D7</accession>
<feature type="region of interest" description="Disordered" evidence="5">
    <location>
        <begin position="646"/>
        <end position="814"/>
    </location>
</feature>
<keyword evidence="1" id="KW-0677">Repeat</keyword>
<dbReference type="GO" id="GO:0006355">
    <property type="term" value="P:regulation of DNA-templated transcription"/>
    <property type="evidence" value="ECO:0007669"/>
    <property type="project" value="InterPro"/>
</dbReference>
<dbReference type="Pfam" id="PF13424">
    <property type="entry name" value="TPR_12"/>
    <property type="match status" value="1"/>
</dbReference>
<dbReference type="Pfam" id="PF13181">
    <property type="entry name" value="TPR_8"/>
    <property type="match status" value="2"/>
</dbReference>
<evidence type="ECO:0000256" key="3">
    <source>
        <dbReference type="PROSITE-ProRule" id="PRU00339"/>
    </source>
</evidence>